<feature type="transmembrane region" description="Helical" evidence="7">
    <location>
        <begin position="300"/>
        <end position="317"/>
    </location>
</feature>
<proteinExistence type="inferred from homology"/>
<feature type="transmembrane region" description="Helical" evidence="7">
    <location>
        <begin position="273"/>
        <end position="293"/>
    </location>
</feature>
<sequence length="363" mass="39520">MSYSAVLPDTAAQPQPDAPVLTNSDVPASASQLPSVSAGPYLSYPPLPPVGDIPSSQRRPLTGYVPPASAVADNKSPWKAATGPIAKVSNKLEDLIATVSRPLKPHVPRFGRFLLVATFLEDALRIISQWDDQLEYLDEDQHHSKGFGLGFLISNVALMIICSILVIIKRWSWFSFPGLISVMLAQGIVYDLFTDVTFLCLNVSLLGGLLLGLSDTLDVSAPVRAFAGLPEINENEKSTKRTYLQLAGRILIVGFFIGQMILAWLRLSLAVTPLRIFLAVLALIACILVAVGFKARSSALFLVIISASINVMSNNWWSKPKDHPERDFRKYDFFQVLSIVGGLILLINQGPGGISVDAKRKVL</sequence>
<comment type="caution">
    <text evidence="8">The sequence shown here is derived from an EMBL/GenBank/DDBJ whole genome shotgun (WGS) entry which is preliminary data.</text>
</comment>
<feature type="compositionally biased region" description="Polar residues" evidence="6">
    <location>
        <begin position="21"/>
        <end position="34"/>
    </location>
</feature>
<comment type="similarity">
    <text evidence="2">Belongs to the SURF4 family.</text>
</comment>
<feature type="transmembrane region" description="Helical" evidence="7">
    <location>
        <begin position="196"/>
        <end position="214"/>
    </location>
</feature>
<evidence type="ECO:0000256" key="3">
    <source>
        <dbReference type="ARBA" id="ARBA00022692"/>
    </source>
</evidence>
<feature type="compositionally biased region" description="Low complexity" evidence="6">
    <location>
        <begin position="8"/>
        <end position="19"/>
    </location>
</feature>
<evidence type="ECO:0000256" key="1">
    <source>
        <dbReference type="ARBA" id="ARBA00004141"/>
    </source>
</evidence>
<dbReference type="EMBL" id="MU167264">
    <property type="protein sequence ID" value="KAG0146230.1"/>
    <property type="molecule type" value="Genomic_DNA"/>
</dbReference>
<feature type="region of interest" description="Disordered" evidence="6">
    <location>
        <begin position="1"/>
        <end position="34"/>
    </location>
</feature>
<accession>A0A9P6TC26</accession>
<dbReference type="Pfam" id="PF02077">
    <property type="entry name" value="SURF4"/>
    <property type="match status" value="1"/>
</dbReference>
<keyword evidence="4 7" id="KW-1133">Transmembrane helix</keyword>
<evidence type="ECO:0000256" key="5">
    <source>
        <dbReference type="ARBA" id="ARBA00023136"/>
    </source>
</evidence>
<evidence type="ECO:0000256" key="7">
    <source>
        <dbReference type="SAM" id="Phobius"/>
    </source>
</evidence>
<evidence type="ECO:0000313" key="9">
    <source>
        <dbReference type="Proteomes" id="UP000886653"/>
    </source>
</evidence>
<dbReference type="InterPro" id="IPR002995">
    <property type="entry name" value="Surf4"/>
</dbReference>
<name>A0A9P6TC26_9BASI</name>
<reference evidence="8" key="1">
    <citation type="submission" date="2013-11" db="EMBL/GenBank/DDBJ databases">
        <title>Genome sequence of the fusiform rust pathogen reveals effectors for host alternation and coevolution with pine.</title>
        <authorList>
            <consortium name="DOE Joint Genome Institute"/>
            <person name="Smith K."/>
            <person name="Pendleton A."/>
            <person name="Kubisiak T."/>
            <person name="Anderson C."/>
            <person name="Salamov A."/>
            <person name="Aerts A."/>
            <person name="Riley R."/>
            <person name="Clum A."/>
            <person name="Lindquist E."/>
            <person name="Ence D."/>
            <person name="Campbell M."/>
            <person name="Kronenberg Z."/>
            <person name="Feau N."/>
            <person name="Dhillon B."/>
            <person name="Hamelin R."/>
            <person name="Burleigh J."/>
            <person name="Smith J."/>
            <person name="Yandell M."/>
            <person name="Nelson C."/>
            <person name="Grigoriev I."/>
            <person name="Davis J."/>
        </authorList>
    </citation>
    <scope>NUCLEOTIDE SEQUENCE</scope>
    <source>
        <strain evidence="8">G11</strain>
    </source>
</reference>
<evidence type="ECO:0000256" key="4">
    <source>
        <dbReference type="ARBA" id="ARBA00022989"/>
    </source>
</evidence>
<dbReference type="GO" id="GO:0016020">
    <property type="term" value="C:membrane"/>
    <property type="evidence" value="ECO:0007669"/>
    <property type="project" value="UniProtKB-SubCell"/>
</dbReference>
<feature type="transmembrane region" description="Helical" evidence="7">
    <location>
        <begin position="246"/>
        <end position="267"/>
    </location>
</feature>
<evidence type="ECO:0000313" key="8">
    <source>
        <dbReference type="EMBL" id="KAG0146230.1"/>
    </source>
</evidence>
<protein>
    <submittedName>
        <fullName evidence="8">Uncharacterized protein</fullName>
    </submittedName>
</protein>
<keyword evidence="9" id="KW-1185">Reference proteome</keyword>
<feature type="transmembrane region" description="Helical" evidence="7">
    <location>
        <begin position="333"/>
        <end position="351"/>
    </location>
</feature>
<dbReference type="Proteomes" id="UP000886653">
    <property type="component" value="Unassembled WGS sequence"/>
</dbReference>
<dbReference type="AlphaFoldDB" id="A0A9P6TC26"/>
<evidence type="ECO:0000256" key="2">
    <source>
        <dbReference type="ARBA" id="ARBA00006945"/>
    </source>
</evidence>
<dbReference type="OrthoDB" id="7859621at2759"/>
<keyword evidence="3 7" id="KW-0812">Transmembrane</keyword>
<gene>
    <name evidence="8" type="ORF">CROQUDRAFT_657721</name>
</gene>
<organism evidence="8 9">
    <name type="scientific">Cronartium quercuum f. sp. fusiforme G11</name>
    <dbReference type="NCBI Taxonomy" id="708437"/>
    <lineage>
        <taxon>Eukaryota</taxon>
        <taxon>Fungi</taxon>
        <taxon>Dikarya</taxon>
        <taxon>Basidiomycota</taxon>
        <taxon>Pucciniomycotina</taxon>
        <taxon>Pucciniomycetes</taxon>
        <taxon>Pucciniales</taxon>
        <taxon>Coleosporiaceae</taxon>
        <taxon>Cronartium</taxon>
    </lineage>
</organism>
<evidence type="ECO:0000256" key="6">
    <source>
        <dbReference type="SAM" id="MobiDB-lite"/>
    </source>
</evidence>
<keyword evidence="5 7" id="KW-0472">Membrane</keyword>
<feature type="transmembrane region" description="Helical" evidence="7">
    <location>
        <begin position="147"/>
        <end position="168"/>
    </location>
</feature>
<comment type="subcellular location">
    <subcellularLocation>
        <location evidence="1">Membrane</location>
        <topology evidence="1">Multi-pass membrane protein</topology>
    </subcellularLocation>
</comment>